<keyword evidence="6" id="KW-1185">Reference proteome</keyword>
<keyword evidence="3" id="KW-0804">Transcription</keyword>
<evidence type="ECO:0000256" key="1">
    <source>
        <dbReference type="ARBA" id="ARBA00023015"/>
    </source>
</evidence>
<dbReference type="PROSITE" id="PS00041">
    <property type="entry name" value="HTH_ARAC_FAMILY_1"/>
    <property type="match status" value="1"/>
</dbReference>
<dbReference type="Pfam" id="PF12833">
    <property type="entry name" value="HTH_18"/>
    <property type="match status" value="1"/>
</dbReference>
<dbReference type="InterPro" id="IPR018060">
    <property type="entry name" value="HTH_AraC"/>
</dbReference>
<dbReference type="InterPro" id="IPR037923">
    <property type="entry name" value="HTH-like"/>
</dbReference>
<evidence type="ECO:0000256" key="3">
    <source>
        <dbReference type="ARBA" id="ARBA00023163"/>
    </source>
</evidence>
<keyword evidence="1" id="KW-0805">Transcription regulation</keyword>
<dbReference type="PRINTS" id="PR00032">
    <property type="entry name" value="HTHARAC"/>
</dbReference>
<evidence type="ECO:0000313" key="6">
    <source>
        <dbReference type="Proteomes" id="UP001528920"/>
    </source>
</evidence>
<dbReference type="RefSeq" id="WP_275108674.1">
    <property type="nucleotide sequence ID" value="NZ_JAKJSC010000001.1"/>
</dbReference>
<sequence length="332" mass="38379">MIIQPFKEEDKIYYADTCQSLVGAGDRGKIKYNALSRFTYPGKRLTDETTGLNSVGYWDGASEQDWGLDWHRNEGIEIHFLESGNMPYLLKDSELHLQANDMTITRPWQSHKVGNPEVGIGKMYWLILDVGVRKPHMDWIWPDWIILSDTDLERLTLFLRQNEQAYWKGNKRIRDCFQKLGELIDSDVEGSNSSKLRFRVNELFLLILDLFDQGGVKLNPHLTDSHRSVELFISELSETLQDPWTTEEMAKASGLGITRFTYIFKQITNQTPMQYLNRIRLEMAKQILISKPDKSIADISFSCGFSSSQYFATSFKKHLQTTPNEYRLAAQA</sequence>
<reference evidence="5 6" key="1">
    <citation type="submission" date="2022-01" db="EMBL/GenBank/DDBJ databases">
        <title>Labilibaculum sp. nov, a marine bacterium isolated from Antarctica.</title>
        <authorList>
            <person name="Dai W."/>
        </authorList>
    </citation>
    <scope>NUCLEOTIDE SEQUENCE [LARGE SCALE GENOMIC DNA]</scope>
    <source>
        <strain evidence="5 6">DW002</strain>
    </source>
</reference>
<organism evidence="5 6">
    <name type="scientific">Paralabilibaculum antarcticum</name>
    <dbReference type="NCBI Taxonomy" id="2912572"/>
    <lineage>
        <taxon>Bacteria</taxon>
        <taxon>Pseudomonadati</taxon>
        <taxon>Bacteroidota</taxon>
        <taxon>Bacteroidia</taxon>
        <taxon>Marinilabiliales</taxon>
        <taxon>Marinifilaceae</taxon>
        <taxon>Paralabilibaculum</taxon>
    </lineage>
</organism>
<dbReference type="Gene3D" id="1.10.10.60">
    <property type="entry name" value="Homeodomain-like"/>
    <property type="match status" value="2"/>
</dbReference>
<accession>A0ABT5VPH8</accession>
<dbReference type="SMART" id="SM00342">
    <property type="entry name" value="HTH_ARAC"/>
    <property type="match status" value="1"/>
</dbReference>
<dbReference type="InterPro" id="IPR009057">
    <property type="entry name" value="Homeodomain-like_sf"/>
</dbReference>
<dbReference type="SUPFAM" id="SSF46689">
    <property type="entry name" value="Homeodomain-like"/>
    <property type="match status" value="2"/>
</dbReference>
<name>A0ABT5VPH8_9BACT</name>
<dbReference type="SUPFAM" id="SSF51215">
    <property type="entry name" value="Regulatory protein AraC"/>
    <property type="match status" value="1"/>
</dbReference>
<dbReference type="PANTHER" id="PTHR43280">
    <property type="entry name" value="ARAC-FAMILY TRANSCRIPTIONAL REGULATOR"/>
    <property type="match status" value="1"/>
</dbReference>
<evidence type="ECO:0000259" key="4">
    <source>
        <dbReference type="PROSITE" id="PS01124"/>
    </source>
</evidence>
<dbReference type="PROSITE" id="PS01124">
    <property type="entry name" value="HTH_ARAC_FAMILY_2"/>
    <property type="match status" value="1"/>
</dbReference>
<comment type="caution">
    <text evidence="5">The sequence shown here is derived from an EMBL/GenBank/DDBJ whole genome shotgun (WGS) entry which is preliminary data.</text>
</comment>
<protein>
    <submittedName>
        <fullName evidence="5">Helix-turn-helix transcriptional regulator</fullName>
    </submittedName>
</protein>
<gene>
    <name evidence="5" type="ORF">L3049_04875</name>
</gene>
<dbReference type="EMBL" id="JAKJSC010000001">
    <property type="protein sequence ID" value="MDE5417335.1"/>
    <property type="molecule type" value="Genomic_DNA"/>
</dbReference>
<dbReference type="PANTHER" id="PTHR43280:SF2">
    <property type="entry name" value="HTH-TYPE TRANSCRIPTIONAL REGULATOR EXSA"/>
    <property type="match status" value="1"/>
</dbReference>
<keyword evidence="2" id="KW-0238">DNA-binding</keyword>
<proteinExistence type="predicted"/>
<evidence type="ECO:0000313" key="5">
    <source>
        <dbReference type="EMBL" id="MDE5417335.1"/>
    </source>
</evidence>
<dbReference type="InterPro" id="IPR020449">
    <property type="entry name" value="Tscrpt_reg_AraC-type_HTH"/>
</dbReference>
<dbReference type="Proteomes" id="UP001528920">
    <property type="component" value="Unassembled WGS sequence"/>
</dbReference>
<dbReference type="InterPro" id="IPR018062">
    <property type="entry name" value="HTH_AraC-typ_CS"/>
</dbReference>
<feature type="domain" description="HTH araC/xylS-type" evidence="4">
    <location>
        <begin position="230"/>
        <end position="329"/>
    </location>
</feature>
<evidence type="ECO:0000256" key="2">
    <source>
        <dbReference type="ARBA" id="ARBA00023125"/>
    </source>
</evidence>